<reference evidence="2" key="1">
    <citation type="journal article" date="2021" name="PeerJ">
        <title>Extensive microbial diversity within the chicken gut microbiome revealed by metagenomics and culture.</title>
        <authorList>
            <person name="Gilroy R."/>
            <person name="Ravi A."/>
            <person name="Getino M."/>
            <person name="Pursley I."/>
            <person name="Horton D.L."/>
            <person name="Alikhan N.F."/>
            <person name="Baker D."/>
            <person name="Gharbi K."/>
            <person name="Hall N."/>
            <person name="Watson M."/>
            <person name="Adriaenssens E.M."/>
            <person name="Foster-Nyarko E."/>
            <person name="Jarju S."/>
            <person name="Secka A."/>
            <person name="Antonio M."/>
            <person name="Oren A."/>
            <person name="Chaudhuri R.R."/>
            <person name="La Ragione R."/>
            <person name="Hildebrand F."/>
            <person name="Pallen M.J."/>
        </authorList>
    </citation>
    <scope>NUCLEOTIDE SEQUENCE</scope>
    <source>
        <strain evidence="2">ChiHecec3B27-8219</strain>
    </source>
</reference>
<sequence length="394" mass="43978">MGVLLLCDSQVIAQENFTAGTGRWVGTWATAPQPCAKRLMPYNNNLTGKTVRQVIKVSIGGQLLRLRLSNEYGQQPVKVKSVYIASYKDSCDIVPSTAKYLRFNQNHEVTIPAGKAVASDALKYDLKPLQRLTITINYAQSPEWPTVHPGSRTTSYIMKGVCTPRGKFQPQEKRNHWYTIAALEVYDNHSSSIAIIGNSITDGTNSTTNGHNRWPDMLSEYLQMKHKVTNQGVLNLGIGGNKVVMTGGNGDQALKRFDRDVLRQAGVGKVVIFEGVNDIGQSKGNSEQVAQRLIAAYQEMVNKAKARKLKVYLATITPFGNSGYFTYFHEAARLYVNEWIRRRKGKVDGIIDFDQVVRDPSHPNRLRAEFQSDWLHPNPAGYKAMGLYAAEILK</sequence>
<dbReference type="InterPro" id="IPR053140">
    <property type="entry name" value="GDSL_Rv0518-like"/>
</dbReference>
<protein>
    <submittedName>
        <fullName evidence="2">SGNH/GDSL hydrolase family protein</fullName>
    </submittedName>
</protein>
<dbReference type="InterPro" id="IPR013830">
    <property type="entry name" value="SGNH_hydro"/>
</dbReference>
<reference evidence="2" key="2">
    <citation type="submission" date="2021-04" db="EMBL/GenBank/DDBJ databases">
        <authorList>
            <person name="Gilroy R."/>
        </authorList>
    </citation>
    <scope>NUCLEOTIDE SEQUENCE</scope>
    <source>
        <strain evidence="2">ChiHecec3B27-8219</strain>
    </source>
</reference>
<dbReference type="Pfam" id="PF13472">
    <property type="entry name" value="Lipase_GDSL_2"/>
    <property type="match status" value="1"/>
</dbReference>
<proteinExistence type="predicted"/>
<dbReference type="PANTHER" id="PTHR43784:SF2">
    <property type="entry name" value="GDSL-LIKE LIPASE_ACYLHYDROLASE, PUTATIVE (AFU_ORTHOLOGUE AFUA_2G00820)-RELATED"/>
    <property type="match status" value="1"/>
</dbReference>
<dbReference type="Gene3D" id="3.40.50.1110">
    <property type="entry name" value="SGNH hydrolase"/>
    <property type="match status" value="1"/>
</dbReference>
<accession>A0A9D2JWV1</accession>
<dbReference type="PANTHER" id="PTHR43784">
    <property type="entry name" value="GDSL-LIKE LIPASE/ACYLHYDROLASE, PUTATIVE (AFU_ORTHOLOGUE AFUA_2G00820)-RELATED"/>
    <property type="match status" value="1"/>
</dbReference>
<dbReference type="GO" id="GO:0016788">
    <property type="term" value="F:hydrolase activity, acting on ester bonds"/>
    <property type="evidence" value="ECO:0007669"/>
    <property type="project" value="UniProtKB-ARBA"/>
</dbReference>
<dbReference type="SUPFAM" id="SSF52266">
    <property type="entry name" value="SGNH hydrolase"/>
    <property type="match status" value="1"/>
</dbReference>
<keyword evidence="2" id="KW-0378">Hydrolase</keyword>
<organism evidence="2 3">
    <name type="scientific">Candidatus Prevotella avicola</name>
    <dbReference type="NCBI Taxonomy" id="2838738"/>
    <lineage>
        <taxon>Bacteria</taxon>
        <taxon>Pseudomonadati</taxon>
        <taxon>Bacteroidota</taxon>
        <taxon>Bacteroidia</taxon>
        <taxon>Bacteroidales</taxon>
        <taxon>Prevotellaceae</taxon>
        <taxon>Prevotella</taxon>
    </lineage>
</organism>
<gene>
    <name evidence="2" type="ORF">H9966_06530</name>
</gene>
<name>A0A9D2JWV1_9BACT</name>
<dbReference type="CDD" id="cd01830">
    <property type="entry name" value="XynE_like"/>
    <property type="match status" value="1"/>
</dbReference>
<dbReference type="InterPro" id="IPR036514">
    <property type="entry name" value="SGNH_hydro_sf"/>
</dbReference>
<evidence type="ECO:0000313" key="2">
    <source>
        <dbReference type="EMBL" id="HIZ69517.1"/>
    </source>
</evidence>
<dbReference type="EMBL" id="DXBE01000048">
    <property type="protein sequence ID" value="HIZ69517.1"/>
    <property type="molecule type" value="Genomic_DNA"/>
</dbReference>
<evidence type="ECO:0000313" key="3">
    <source>
        <dbReference type="Proteomes" id="UP000824055"/>
    </source>
</evidence>
<evidence type="ECO:0000259" key="1">
    <source>
        <dbReference type="Pfam" id="PF13472"/>
    </source>
</evidence>
<feature type="domain" description="SGNH hydrolase-type esterase" evidence="1">
    <location>
        <begin position="196"/>
        <end position="384"/>
    </location>
</feature>
<comment type="caution">
    <text evidence="2">The sequence shown here is derived from an EMBL/GenBank/DDBJ whole genome shotgun (WGS) entry which is preliminary data.</text>
</comment>
<dbReference type="AlphaFoldDB" id="A0A9D2JWV1"/>
<dbReference type="Proteomes" id="UP000824055">
    <property type="component" value="Unassembled WGS sequence"/>
</dbReference>